<dbReference type="InterPro" id="IPR013087">
    <property type="entry name" value="Znf_C2H2_type"/>
</dbReference>
<evidence type="ECO:0000313" key="5">
    <source>
        <dbReference type="EMBL" id="CAL5074065.1"/>
    </source>
</evidence>
<dbReference type="PANTHER" id="PTHR46547">
    <property type="entry name" value="ZINC FINGER PROTEIN GIS"/>
    <property type="match status" value="1"/>
</dbReference>
<dbReference type="PROSITE" id="PS00028">
    <property type="entry name" value="ZINC_FINGER_C2H2_1"/>
    <property type="match status" value="1"/>
</dbReference>
<keyword evidence="7" id="KW-1185">Reference proteome</keyword>
<gene>
    <name evidence="5" type="ORF">URODEC1_LOCUS104995</name>
    <name evidence="6" type="ORF">URODEC1_LOCUS106010</name>
    <name evidence="4" type="ORF">URODEC1_LOCUS99298</name>
</gene>
<dbReference type="EMBL" id="OZ075116">
    <property type="protein sequence ID" value="CAL5074065.1"/>
    <property type="molecule type" value="Genomic_DNA"/>
</dbReference>
<dbReference type="Proteomes" id="UP001497457">
    <property type="component" value="Chromosome 6rd"/>
</dbReference>
<dbReference type="Gene3D" id="3.30.160.60">
    <property type="entry name" value="Classic Zinc Finger"/>
    <property type="match status" value="1"/>
</dbReference>
<evidence type="ECO:0000259" key="3">
    <source>
        <dbReference type="PROSITE" id="PS50157"/>
    </source>
</evidence>
<keyword evidence="1" id="KW-0863">Zinc-finger</keyword>
<dbReference type="InterPro" id="IPR036236">
    <property type="entry name" value="Znf_C2H2_sf"/>
</dbReference>
<accession>A0ABC9FIK8</accession>
<dbReference type="EMBL" id="OZ075115">
    <property type="protein sequence ID" value="CAL5064124.1"/>
    <property type="molecule type" value="Genomic_DNA"/>
</dbReference>
<feature type="compositionally biased region" description="Polar residues" evidence="2">
    <location>
        <begin position="1"/>
        <end position="13"/>
    </location>
</feature>
<dbReference type="GO" id="GO:0008270">
    <property type="term" value="F:zinc ion binding"/>
    <property type="evidence" value="ECO:0007669"/>
    <property type="project" value="UniProtKB-KW"/>
</dbReference>
<organism evidence="6 7">
    <name type="scientific">Urochloa decumbens</name>
    <dbReference type="NCBI Taxonomy" id="240449"/>
    <lineage>
        <taxon>Eukaryota</taxon>
        <taxon>Viridiplantae</taxon>
        <taxon>Streptophyta</taxon>
        <taxon>Embryophyta</taxon>
        <taxon>Tracheophyta</taxon>
        <taxon>Spermatophyta</taxon>
        <taxon>Magnoliopsida</taxon>
        <taxon>Liliopsida</taxon>
        <taxon>Poales</taxon>
        <taxon>Poaceae</taxon>
        <taxon>PACMAD clade</taxon>
        <taxon>Panicoideae</taxon>
        <taxon>Panicodae</taxon>
        <taxon>Paniceae</taxon>
        <taxon>Melinidinae</taxon>
        <taxon>Urochloa</taxon>
    </lineage>
</organism>
<evidence type="ECO:0000256" key="2">
    <source>
        <dbReference type="SAM" id="MobiDB-lite"/>
    </source>
</evidence>
<reference evidence="6 7" key="2">
    <citation type="submission" date="2024-10" db="EMBL/GenBank/DDBJ databases">
        <authorList>
            <person name="Ryan C."/>
        </authorList>
    </citation>
    <scope>NUCLEOTIDE SEQUENCE [LARGE SCALE GENOMIC DNA]</scope>
</reference>
<evidence type="ECO:0000313" key="6">
    <source>
        <dbReference type="EMBL" id="CAL5076165.1"/>
    </source>
</evidence>
<evidence type="ECO:0000313" key="4">
    <source>
        <dbReference type="EMBL" id="CAL5064124.1"/>
    </source>
</evidence>
<keyword evidence="1" id="KW-0862">Zinc</keyword>
<feature type="region of interest" description="Disordered" evidence="2">
    <location>
        <begin position="1"/>
        <end position="56"/>
    </location>
</feature>
<dbReference type="InterPro" id="IPR044291">
    <property type="entry name" value="GIS/GIS2/ZFP8"/>
</dbReference>
<reference evidence="7" key="1">
    <citation type="submission" date="2024-06" db="EMBL/GenBank/DDBJ databases">
        <authorList>
            <person name="Ryan C."/>
        </authorList>
    </citation>
    <scope>NUCLEOTIDE SEQUENCE [LARGE SCALE GENOMIC DNA]</scope>
</reference>
<name>A0ABC9FIK8_9POAL</name>
<evidence type="ECO:0000256" key="1">
    <source>
        <dbReference type="PROSITE-ProRule" id="PRU00042"/>
    </source>
</evidence>
<dbReference type="PANTHER" id="PTHR46547:SF19">
    <property type="entry name" value="OS09G0445500 PROTEIN"/>
    <property type="match status" value="1"/>
</dbReference>
<keyword evidence="1" id="KW-0479">Metal-binding</keyword>
<dbReference type="SUPFAM" id="SSF57667">
    <property type="entry name" value="beta-beta-alpha zinc fingers"/>
    <property type="match status" value="1"/>
</dbReference>
<feature type="region of interest" description="Disordered" evidence="2">
    <location>
        <begin position="227"/>
        <end position="294"/>
    </location>
</feature>
<dbReference type="Proteomes" id="UP001497457">
    <property type="component" value="Chromosome 5rd"/>
</dbReference>
<feature type="domain" description="C2H2-type" evidence="3">
    <location>
        <begin position="90"/>
        <end position="117"/>
    </location>
</feature>
<feature type="compositionally biased region" description="Low complexity" evidence="2">
    <location>
        <begin position="240"/>
        <end position="251"/>
    </location>
</feature>
<proteinExistence type="predicted"/>
<feature type="compositionally biased region" description="Low complexity" evidence="2">
    <location>
        <begin position="258"/>
        <end position="270"/>
    </location>
</feature>
<evidence type="ECO:0000313" key="7">
    <source>
        <dbReference type="Proteomes" id="UP001497457"/>
    </source>
</evidence>
<dbReference type="AlphaFoldDB" id="A0ABC9FIK8"/>
<protein>
    <recommendedName>
        <fullName evidence="3">C2H2-type domain-containing protein</fullName>
    </recommendedName>
</protein>
<sequence>MAMSEQDAQTQHAGGSPSPDAAAIESFSQLPFVRPKPPQPASSSGPSPIRLFGFDVPPDAAATSSTATSDAAAASATAAAGDGGGGGRKFECHYCCRNFPTSQALGGHQNAHKRERQHAKRAQYQSAMAMHHAHYPGHPHASYPAFTSYHHRFGMARYEPPPHYPSWSSHLPHHQAAAPPAVAPRYYAGAGSVSQPINGSPVPAAALWRVPAVAVAAPLARQEVERAPPLSLPGREEEAMAAGARRGNVAAGHGGTRLSLSSSSSSSTSSQHERRRGDAAGAGNRENVSLDLTL</sequence>
<dbReference type="PROSITE" id="PS50157">
    <property type="entry name" value="ZINC_FINGER_C2H2_2"/>
    <property type="match status" value="1"/>
</dbReference>
<dbReference type="EMBL" id="OZ075116">
    <property type="protein sequence ID" value="CAL5076165.1"/>
    <property type="molecule type" value="Genomic_DNA"/>
</dbReference>